<gene>
    <name evidence="1" type="ORF">CLHOM_32210</name>
</gene>
<sequence>MAKLSQTVTSIGIPDESKKQLATCFFCGQEIKKGGCWAGEFHIGVCKKCSPYLIDLLVDTLEDSDIEFKTASIQEKLKNIEEISKTRLEKKELNKKVNEKYENIKK</sequence>
<keyword evidence="2" id="KW-1185">Reference proteome</keyword>
<evidence type="ECO:0000313" key="1">
    <source>
        <dbReference type="EMBL" id="KOA18324.1"/>
    </source>
</evidence>
<comment type="caution">
    <text evidence="1">The sequence shown here is derived from an EMBL/GenBank/DDBJ whole genome shotgun (WGS) entry which is preliminary data.</text>
</comment>
<accession>A0A0L6Z5T2</accession>
<dbReference type="AlphaFoldDB" id="A0A0L6Z5T2"/>
<dbReference type="RefSeq" id="WP_052222673.1">
    <property type="nucleotide sequence ID" value="NZ_LHUR01000042.1"/>
</dbReference>
<name>A0A0L6Z5T2_9CLOT</name>
<dbReference type="PATRIC" id="fig|1121318.3.peg.3220"/>
<organism evidence="1 2">
    <name type="scientific">Clostridium homopropionicum DSM 5847</name>
    <dbReference type="NCBI Taxonomy" id="1121318"/>
    <lineage>
        <taxon>Bacteria</taxon>
        <taxon>Bacillati</taxon>
        <taxon>Bacillota</taxon>
        <taxon>Clostridia</taxon>
        <taxon>Eubacteriales</taxon>
        <taxon>Clostridiaceae</taxon>
        <taxon>Clostridium</taxon>
    </lineage>
</organism>
<reference evidence="2" key="1">
    <citation type="submission" date="2015-08" db="EMBL/GenBank/DDBJ databases">
        <title>Genome sequence of the strict anaerobe Clostridium homopropionicum LuHBu1 (DSM 5847T).</title>
        <authorList>
            <person name="Poehlein A."/>
            <person name="Beck M."/>
            <person name="Schiel-Bengelsdorf B."/>
            <person name="Bengelsdorf F.R."/>
            <person name="Daniel R."/>
            <person name="Duerre P."/>
        </authorList>
    </citation>
    <scope>NUCLEOTIDE SEQUENCE [LARGE SCALE GENOMIC DNA]</scope>
    <source>
        <strain evidence="2">DSM 5847</strain>
    </source>
</reference>
<dbReference type="EMBL" id="LHUR01000042">
    <property type="protein sequence ID" value="KOA18324.1"/>
    <property type="molecule type" value="Genomic_DNA"/>
</dbReference>
<protein>
    <submittedName>
        <fullName evidence="1">Uncharacterized protein</fullName>
    </submittedName>
</protein>
<proteinExistence type="predicted"/>
<dbReference type="STRING" id="36844.SAMN04488501_101262"/>
<dbReference type="Proteomes" id="UP000037043">
    <property type="component" value="Unassembled WGS sequence"/>
</dbReference>
<evidence type="ECO:0000313" key="2">
    <source>
        <dbReference type="Proteomes" id="UP000037043"/>
    </source>
</evidence>